<dbReference type="InterPro" id="IPR006059">
    <property type="entry name" value="SBP"/>
</dbReference>
<dbReference type="EMBL" id="CAADEY010000068">
    <property type="protein sequence ID" value="VFJ58824.1"/>
    <property type="molecule type" value="Genomic_DNA"/>
</dbReference>
<comment type="similarity">
    <text evidence="2">Belongs to the bacterial solute-binding protein 1 family.</text>
</comment>
<sequence>MKHFPRIPPLLFFLIAAVSFLVAGCGEESSQSAESPFTLHVLGEDYSPMQGLEKIAPKFTEETGIAVRFARFDAETVRKKYLSEFQAGAANYDVVMSAFYDLGLLAANRWVLDFDEVLADPERRDPNLRMEDFSDAILDLTSRYQGKLYGLPCSAQSMFLWYRKDLFASTKERADFKTAYGYELPRPTAEFSMTWKQYRDVAEFFTRPKGSTANGEELEQPLYGTVLQAKNHRALWFEFQNYLYGMGGAWIAPDSKTAIANSDESVAALAYYVGLMPLAPPGAINYTWDEALTLFQNGQAAMGIMWSDSITAVEDPNTSHVAGKIGYAANPVRKPEEKPVSAFGGWGLFVNRNSKHVDAAARFVQWTNRPDVQLAWAKVGGIPATLPTYDNPEYAALPGSQAHAASLGNLVAWSTAPYSPRLIDVGQNLLARGVASELTPDEAMTQIAERFQGIIDEHSP</sequence>
<evidence type="ECO:0000313" key="5">
    <source>
        <dbReference type="EMBL" id="VFJ58824.1"/>
    </source>
</evidence>
<dbReference type="PROSITE" id="PS51257">
    <property type="entry name" value="PROKAR_LIPOPROTEIN"/>
    <property type="match status" value="1"/>
</dbReference>
<dbReference type="Gene3D" id="3.40.190.10">
    <property type="entry name" value="Periplasmic binding protein-like II"/>
    <property type="match status" value="2"/>
</dbReference>
<dbReference type="PANTHER" id="PTHR43649:SF34">
    <property type="entry name" value="ABC TRANSPORTER PERIPLASMIC-BINDING PROTEIN YCJN-RELATED"/>
    <property type="match status" value="1"/>
</dbReference>
<protein>
    <submittedName>
        <fullName evidence="5">Carbohydrate ABC transporter substrate-binding protein, CUT1 family</fullName>
    </submittedName>
</protein>
<comment type="subcellular location">
    <subcellularLocation>
        <location evidence="1">Periplasm</location>
    </subcellularLocation>
</comment>
<dbReference type="SUPFAM" id="SSF53850">
    <property type="entry name" value="Periplasmic binding protein-like II"/>
    <property type="match status" value="1"/>
</dbReference>
<dbReference type="AlphaFoldDB" id="A0A450SXM5"/>
<evidence type="ECO:0000256" key="2">
    <source>
        <dbReference type="ARBA" id="ARBA00008520"/>
    </source>
</evidence>
<reference evidence="5" key="1">
    <citation type="submission" date="2019-02" db="EMBL/GenBank/DDBJ databases">
        <authorList>
            <person name="Gruber-Vodicka R. H."/>
            <person name="Seah K. B. B."/>
        </authorList>
    </citation>
    <scope>NUCLEOTIDE SEQUENCE</scope>
    <source>
        <strain evidence="5">BECK_DK161</strain>
    </source>
</reference>
<organism evidence="5">
    <name type="scientific">Candidatus Kentrum sp. DK</name>
    <dbReference type="NCBI Taxonomy" id="2126562"/>
    <lineage>
        <taxon>Bacteria</taxon>
        <taxon>Pseudomonadati</taxon>
        <taxon>Pseudomonadota</taxon>
        <taxon>Gammaproteobacteria</taxon>
        <taxon>Candidatus Kentrum</taxon>
    </lineage>
</organism>
<name>A0A450SXM5_9GAMM</name>
<keyword evidence="4" id="KW-0732">Signal</keyword>
<gene>
    <name evidence="5" type="ORF">BECKDK2373C_GA0170839_106814</name>
</gene>
<evidence type="ECO:0000256" key="3">
    <source>
        <dbReference type="ARBA" id="ARBA00022448"/>
    </source>
</evidence>
<dbReference type="CDD" id="cd13585">
    <property type="entry name" value="PBP2_TMBP_like"/>
    <property type="match status" value="1"/>
</dbReference>
<accession>A0A450SXM5</accession>
<dbReference type="GO" id="GO:0042597">
    <property type="term" value="C:periplasmic space"/>
    <property type="evidence" value="ECO:0007669"/>
    <property type="project" value="UniProtKB-SubCell"/>
</dbReference>
<dbReference type="PANTHER" id="PTHR43649">
    <property type="entry name" value="ARABINOSE-BINDING PROTEIN-RELATED"/>
    <property type="match status" value="1"/>
</dbReference>
<proteinExistence type="inferred from homology"/>
<evidence type="ECO:0000256" key="1">
    <source>
        <dbReference type="ARBA" id="ARBA00004418"/>
    </source>
</evidence>
<evidence type="ECO:0000256" key="4">
    <source>
        <dbReference type="ARBA" id="ARBA00022729"/>
    </source>
</evidence>
<keyword evidence="3" id="KW-0813">Transport</keyword>
<dbReference type="Pfam" id="PF01547">
    <property type="entry name" value="SBP_bac_1"/>
    <property type="match status" value="1"/>
</dbReference>
<dbReference type="InterPro" id="IPR050490">
    <property type="entry name" value="Bact_solute-bd_prot1"/>
</dbReference>